<proteinExistence type="predicted"/>
<name>A0A5N5RDI9_9BIFI</name>
<dbReference type="Proteomes" id="UP000326336">
    <property type="component" value="Unassembled WGS sequence"/>
</dbReference>
<protein>
    <submittedName>
        <fullName evidence="2">Uncharacterized protein</fullName>
    </submittedName>
</protein>
<feature type="compositionally biased region" description="Low complexity" evidence="1">
    <location>
        <begin position="147"/>
        <end position="156"/>
    </location>
</feature>
<organism evidence="2 3">
    <name type="scientific">Bifidobacterium jacchi</name>
    <dbReference type="NCBI Taxonomy" id="2490545"/>
    <lineage>
        <taxon>Bacteria</taxon>
        <taxon>Bacillati</taxon>
        <taxon>Actinomycetota</taxon>
        <taxon>Actinomycetes</taxon>
        <taxon>Bifidobacteriales</taxon>
        <taxon>Bifidobacteriaceae</taxon>
        <taxon>Bifidobacterium</taxon>
    </lineage>
</organism>
<comment type="caution">
    <text evidence="2">The sequence shown here is derived from an EMBL/GenBank/DDBJ whole genome shotgun (WGS) entry which is preliminary data.</text>
</comment>
<sequence length="156" mass="16676">MASPLLQGFTEIRPSRPIGKSIMTVTPTFVRFNKATAAALGYPAYVKVLVNDRTKQIAVVATSSKSDSSIKFSKPAEKQAASITVHNDALVGTLSAYFTFADVPEGEISYHTLAGEVHVNDKAIIFNIAQSETGIMKRRGRRKAADTADTNTGTAA</sequence>
<gene>
    <name evidence="2" type="ORF">EHS19_09345</name>
</gene>
<feature type="region of interest" description="Disordered" evidence="1">
    <location>
        <begin position="137"/>
        <end position="156"/>
    </location>
</feature>
<dbReference type="AlphaFoldDB" id="A0A5N5RDI9"/>
<accession>A0A5N5RDI9</accession>
<dbReference type="EMBL" id="RQSP01000048">
    <property type="protein sequence ID" value="KAB5605372.1"/>
    <property type="molecule type" value="Genomic_DNA"/>
</dbReference>
<evidence type="ECO:0000313" key="2">
    <source>
        <dbReference type="EMBL" id="KAB5605372.1"/>
    </source>
</evidence>
<evidence type="ECO:0000256" key="1">
    <source>
        <dbReference type="SAM" id="MobiDB-lite"/>
    </source>
</evidence>
<evidence type="ECO:0000313" key="3">
    <source>
        <dbReference type="Proteomes" id="UP000326336"/>
    </source>
</evidence>
<dbReference type="RefSeq" id="WP_151917482.1">
    <property type="nucleotide sequence ID" value="NZ_RQSP01000048.1"/>
</dbReference>
<reference evidence="2 3" key="1">
    <citation type="journal article" date="2019" name="Int. J. Syst. Evol. Microbiol.">
        <title>Bifidobacterium jacchi sp. nov., isolated from the faeces of a baby common marmoset (Callithrix jacchus).</title>
        <authorList>
            <person name="Modesto M."/>
            <person name="Watanabe K."/>
            <person name="Arita M."/>
            <person name="Satti M."/>
            <person name="Oki K."/>
            <person name="Sciavilla P."/>
            <person name="Patavino C."/>
            <person name="Camma C."/>
            <person name="Michelini S."/>
            <person name="Sgorbati B."/>
            <person name="Mattarelli P."/>
        </authorList>
    </citation>
    <scope>NUCLEOTIDE SEQUENCE [LARGE SCALE GENOMIC DNA]</scope>
    <source>
        <strain evidence="2 3">MRM 9.3</strain>
    </source>
</reference>
<dbReference type="OrthoDB" id="3239557at2"/>
<keyword evidence="3" id="KW-1185">Reference proteome</keyword>